<gene>
    <name evidence="3" type="ORF">HNR41_001613</name>
    <name evidence="2" type="ORF">JEOCOQ751_00169</name>
</gene>
<proteinExistence type="predicted"/>
<dbReference type="InterPro" id="IPR036291">
    <property type="entry name" value="NAD(P)-bd_dom_sf"/>
</dbReference>
<dbReference type="Gene3D" id="3.40.50.720">
    <property type="entry name" value="NAD(P)-binding Rossmann-like Domain"/>
    <property type="match status" value="1"/>
</dbReference>
<organism evidence="2 4">
    <name type="scientific">Jeotgalicoccus coquinae</name>
    <dbReference type="NCBI Taxonomy" id="709509"/>
    <lineage>
        <taxon>Bacteria</taxon>
        <taxon>Bacillati</taxon>
        <taxon>Bacillota</taxon>
        <taxon>Bacilli</taxon>
        <taxon>Bacillales</taxon>
        <taxon>Staphylococcaceae</taxon>
        <taxon>Jeotgalicoccus</taxon>
    </lineage>
</organism>
<dbReference type="GO" id="GO:0042602">
    <property type="term" value="F:riboflavin reductase (NADPH) activity"/>
    <property type="evidence" value="ECO:0007669"/>
    <property type="project" value="TreeGrafter"/>
</dbReference>
<dbReference type="EMBL" id="CAJEWA010000004">
    <property type="protein sequence ID" value="CAD2071225.1"/>
    <property type="molecule type" value="Genomic_DNA"/>
</dbReference>
<reference evidence="3 5" key="2">
    <citation type="submission" date="2020-08" db="EMBL/GenBank/DDBJ databases">
        <title>Genomic Encyclopedia of Type Strains, Phase IV (KMG-IV): sequencing the most valuable type-strain genomes for metagenomic binning, comparative biology and taxonomic classification.</title>
        <authorList>
            <person name="Goeker M."/>
        </authorList>
    </citation>
    <scope>NUCLEOTIDE SEQUENCE [LARGE SCALE GENOMIC DNA]</scope>
    <source>
        <strain evidence="3 5">DSM 22419</strain>
    </source>
</reference>
<dbReference type="InterPro" id="IPR051606">
    <property type="entry name" value="Polyketide_Oxido-like"/>
</dbReference>
<name>A0A6V7R1X7_9STAP</name>
<dbReference type="AlphaFoldDB" id="A0A6V7R1X7"/>
<keyword evidence="2" id="KW-0413">Isomerase</keyword>
<dbReference type="PANTHER" id="PTHR43355">
    <property type="entry name" value="FLAVIN REDUCTASE (NADPH)"/>
    <property type="match status" value="1"/>
</dbReference>
<dbReference type="EMBL" id="JACHFF010000002">
    <property type="protein sequence ID" value="MBB6423641.1"/>
    <property type="molecule type" value="Genomic_DNA"/>
</dbReference>
<dbReference type="Proteomes" id="UP000534001">
    <property type="component" value="Unassembled WGS sequence"/>
</dbReference>
<dbReference type="RefSeq" id="WP_229714966.1">
    <property type="nucleotide sequence ID" value="NZ_BMCO01000002.1"/>
</dbReference>
<dbReference type="SUPFAM" id="SSF51735">
    <property type="entry name" value="NAD(P)-binding Rossmann-fold domains"/>
    <property type="match status" value="1"/>
</dbReference>
<dbReference type="PANTHER" id="PTHR43355:SF2">
    <property type="entry name" value="FLAVIN REDUCTASE (NADPH)"/>
    <property type="match status" value="1"/>
</dbReference>
<dbReference type="GO" id="GO:0016853">
    <property type="term" value="F:isomerase activity"/>
    <property type="evidence" value="ECO:0007669"/>
    <property type="project" value="UniProtKB-KW"/>
</dbReference>
<dbReference type="InterPro" id="IPR016040">
    <property type="entry name" value="NAD(P)-bd_dom"/>
</dbReference>
<protein>
    <submittedName>
        <fullName evidence="2">3 beta-hydroxysteroid dehydrogenase/Delta 5--&gt;4-isomerase</fullName>
    </submittedName>
    <submittedName>
        <fullName evidence="3">NADH-flavin reductase</fullName>
    </submittedName>
</protein>
<evidence type="ECO:0000313" key="2">
    <source>
        <dbReference type="EMBL" id="CAD2071225.1"/>
    </source>
</evidence>
<dbReference type="GO" id="GO:0004074">
    <property type="term" value="F:biliverdin reductase [NAD(P)H] activity"/>
    <property type="evidence" value="ECO:0007669"/>
    <property type="project" value="TreeGrafter"/>
</dbReference>
<evidence type="ECO:0000313" key="4">
    <source>
        <dbReference type="Proteomes" id="UP000534001"/>
    </source>
</evidence>
<dbReference type="Proteomes" id="UP000545588">
    <property type="component" value="Unassembled WGS sequence"/>
</dbReference>
<accession>A0A6V7R1X7</accession>
<comment type="caution">
    <text evidence="2">The sequence shown here is derived from an EMBL/GenBank/DDBJ whole genome shotgun (WGS) entry which is preliminary data.</text>
</comment>
<feature type="domain" description="NAD(P)-binding" evidence="1">
    <location>
        <begin position="8"/>
        <end position="194"/>
    </location>
</feature>
<evidence type="ECO:0000313" key="3">
    <source>
        <dbReference type="EMBL" id="MBB6423641.1"/>
    </source>
</evidence>
<sequence length="206" mass="22066">MMKIIVFGATGGVGKYVVQQGLDAGLEVTAFVRTPAKLEITHENLNIVQGDAFNKEEVSAAISNHDAVVSCLGSSKGMRKSEELQNMTKNIVEGMKEHNVERIVYTASAGVHKELTGIMGKVIMQLLKNALIDHRAAVGHIQDAGLNCTIVRPMGLSNKEFTGEYREAASGVPAKSSSIPRADVAHFIIKALKDSSYENTSIGLAT</sequence>
<dbReference type="Pfam" id="PF13460">
    <property type="entry name" value="NAD_binding_10"/>
    <property type="match status" value="1"/>
</dbReference>
<keyword evidence="5" id="KW-1185">Reference proteome</keyword>
<evidence type="ECO:0000259" key="1">
    <source>
        <dbReference type="Pfam" id="PF13460"/>
    </source>
</evidence>
<reference evidence="2 4" key="1">
    <citation type="submission" date="2020-07" db="EMBL/GenBank/DDBJ databases">
        <authorList>
            <person name="Criscuolo A."/>
        </authorList>
    </citation>
    <scope>NUCLEOTIDE SEQUENCE [LARGE SCALE GENOMIC DNA]</scope>
    <source>
        <strain evidence="2">CIP111751</strain>
    </source>
</reference>
<evidence type="ECO:0000313" key="5">
    <source>
        <dbReference type="Proteomes" id="UP000545588"/>
    </source>
</evidence>